<feature type="domain" description="Protein kinase" evidence="2">
    <location>
        <begin position="104"/>
        <end position="338"/>
    </location>
</feature>
<dbReference type="PROSITE" id="PS50011">
    <property type="entry name" value="PROTEIN_KINASE_DOM"/>
    <property type="match status" value="1"/>
</dbReference>
<feature type="region of interest" description="Disordered" evidence="1">
    <location>
        <begin position="117"/>
        <end position="139"/>
    </location>
</feature>
<dbReference type="InterPro" id="IPR000719">
    <property type="entry name" value="Prot_kinase_dom"/>
</dbReference>
<name>A0A6P8AMX7_PYRGI</name>
<dbReference type="SUPFAM" id="SSF56112">
    <property type="entry name" value="Protein kinase-like (PK-like)"/>
    <property type="match status" value="1"/>
</dbReference>
<evidence type="ECO:0000313" key="4">
    <source>
        <dbReference type="RefSeq" id="XP_030976257.1"/>
    </source>
</evidence>
<dbReference type="Proteomes" id="UP000515153">
    <property type="component" value="Unplaced"/>
</dbReference>
<dbReference type="AlphaFoldDB" id="A0A6P8AMX7"/>
<evidence type="ECO:0000256" key="1">
    <source>
        <dbReference type="SAM" id="MobiDB-lite"/>
    </source>
</evidence>
<sequence>MDAVLDSWITSTKDDECELIVRSPGAVFYLQWRPSELKDAQLVADFYKFLTILKSDDDSDDHEEAGDHKQSVAEKLKQPFDAVVSALAPQPPKPPFTLHHWVYPEWFSLVATGEGNRILPRRDDKNPRMPPGQPRQSMQGLELDKWVPKWYSSHEVQIIPEPRKPPLLSTPSKVLVEGKTCHFKGSKPLATFRELETFRNIADALATNRISPDTRISRLHGLVCDRNASNQERIVGLLLVYIEPKITTAPSTLANAAWSASKETLQRWVTELATLVLTLHNAGILWGDAKPDNVLVDKNDNLWLTDFDGGYTPPWRPGRARATSSGLNVCQGYVYGGK</sequence>
<protein>
    <recommendedName>
        <fullName evidence="2">Protein kinase domain-containing protein</fullName>
    </recommendedName>
</protein>
<dbReference type="InterPro" id="IPR011009">
    <property type="entry name" value="Kinase-like_dom_sf"/>
</dbReference>
<dbReference type="KEGG" id="pgri:PgNI_12340"/>
<proteinExistence type="predicted"/>
<accession>A0A6P8AMX7</accession>
<dbReference type="RefSeq" id="XP_030976257.1">
    <property type="nucleotide sequence ID" value="XM_031132290.1"/>
</dbReference>
<dbReference type="GO" id="GO:0004672">
    <property type="term" value="F:protein kinase activity"/>
    <property type="evidence" value="ECO:0007669"/>
    <property type="project" value="InterPro"/>
</dbReference>
<dbReference type="GO" id="GO:0005524">
    <property type="term" value="F:ATP binding"/>
    <property type="evidence" value="ECO:0007669"/>
    <property type="project" value="InterPro"/>
</dbReference>
<evidence type="ECO:0000313" key="3">
    <source>
        <dbReference type="Proteomes" id="UP000515153"/>
    </source>
</evidence>
<dbReference type="GeneID" id="41967195"/>
<reference evidence="4" key="2">
    <citation type="submission" date="2019-10" db="EMBL/GenBank/DDBJ databases">
        <authorList>
            <consortium name="NCBI Genome Project"/>
        </authorList>
    </citation>
    <scope>NUCLEOTIDE SEQUENCE</scope>
    <source>
        <strain evidence="4">NI907</strain>
    </source>
</reference>
<reference evidence="4" key="3">
    <citation type="submission" date="2025-08" db="UniProtKB">
        <authorList>
            <consortium name="RefSeq"/>
        </authorList>
    </citation>
    <scope>IDENTIFICATION</scope>
    <source>
        <strain evidence="4">NI907</strain>
    </source>
</reference>
<evidence type="ECO:0000259" key="2">
    <source>
        <dbReference type="PROSITE" id="PS50011"/>
    </source>
</evidence>
<reference evidence="4" key="1">
    <citation type="journal article" date="2019" name="Mol. Biol. Evol.">
        <title>Blast fungal genomes show frequent chromosomal changes, gene gains and losses, and effector gene turnover.</title>
        <authorList>
            <person name="Gomez Luciano L.B."/>
            <person name="Jason Tsai I."/>
            <person name="Chuma I."/>
            <person name="Tosa Y."/>
            <person name="Chen Y.H."/>
            <person name="Li J.Y."/>
            <person name="Li M.Y."/>
            <person name="Jade Lu M.Y."/>
            <person name="Nakayashiki H."/>
            <person name="Li W.H."/>
        </authorList>
    </citation>
    <scope>NUCLEOTIDE SEQUENCE</scope>
    <source>
        <strain evidence="4">NI907</strain>
    </source>
</reference>
<organism evidence="3 4">
    <name type="scientific">Pyricularia grisea</name>
    <name type="common">Crabgrass-specific blast fungus</name>
    <name type="synonym">Magnaporthe grisea</name>
    <dbReference type="NCBI Taxonomy" id="148305"/>
    <lineage>
        <taxon>Eukaryota</taxon>
        <taxon>Fungi</taxon>
        <taxon>Dikarya</taxon>
        <taxon>Ascomycota</taxon>
        <taxon>Pezizomycotina</taxon>
        <taxon>Sordariomycetes</taxon>
        <taxon>Sordariomycetidae</taxon>
        <taxon>Magnaporthales</taxon>
        <taxon>Pyriculariaceae</taxon>
        <taxon>Pyricularia</taxon>
    </lineage>
</organism>
<gene>
    <name evidence="4" type="ORF">PgNI_12340</name>
</gene>
<dbReference type="Gene3D" id="1.10.510.10">
    <property type="entry name" value="Transferase(Phosphotransferase) domain 1"/>
    <property type="match status" value="1"/>
</dbReference>
<keyword evidence="3" id="KW-1185">Reference proteome</keyword>